<dbReference type="RefSeq" id="WP_350258943.1">
    <property type="nucleotide sequence ID" value="NZ_CP138335.1"/>
</dbReference>
<feature type="domain" description="Ribosome maturation factor RimM PRC barrel" evidence="7">
    <location>
        <begin position="103"/>
        <end position="169"/>
    </location>
</feature>
<organism evidence="8">
    <name type="scientific">Scrofimicrobium appendicitidis</name>
    <dbReference type="NCBI Taxonomy" id="3079930"/>
    <lineage>
        <taxon>Bacteria</taxon>
        <taxon>Bacillati</taxon>
        <taxon>Actinomycetota</taxon>
        <taxon>Actinomycetes</taxon>
        <taxon>Actinomycetales</taxon>
        <taxon>Actinomycetaceae</taxon>
        <taxon>Scrofimicrobium</taxon>
    </lineage>
</organism>
<dbReference type="InterPro" id="IPR009000">
    <property type="entry name" value="Transl_B-barrel_sf"/>
</dbReference>
<dbReference type="EMBL" id="CP138335">
    <property type="protein sequence ID" value="XBW08743.1"/>
    <property type="molecule type" value="Genomic_DNA"/>
</dbReference>
<evidence type="ECO:0000256" key="2">
    <source>
        <dbReference type="ARBA" id="ARBA00022517"/>
    </source>
</evidence>
<evidence type="ECO:0000256" key="5">
    <source>
        <dbReference type="HAMAP-Rule" id="MF_00014"/>
    </source>
</evidence>
<evidence type="ECO:0000256" key="1">
    <source>
        <dbReference type="ARBA" id="ARBA00022490"/>
    </source>
</evidence>
<protein>
    <recommendedName>
        <fullName evidence="5">Ribosome maturation factor RimM</fullName>
    </recommendedName>
</protein>
<dbReference type="PANTHER" id="PTHR33692">
    <property type="entry name" value="RIBOSOME MATURATION FACTOR RIMM"/>
    <property type="match status" value="1"/>
</dbReference>
<dbReference type="Gene3D" id="2.30.30.240">
    <property type="entry name" value="PRC-barrel domain"/>
    <property type="match status" value="1"/>
</dbReference>
<keyword evidence="3 5" id="KW-0698">rRNA processing</keyword>
<keyword evidence="4 5" id="KW-0143">Chaperone</keyword>
<dbReference type="GO" id="GO:0042274">
    <property type="term" value="P:ribosomal small subunit biogenesis"/>
    <property type="evidence" value="ECO:0007669"/>
    <property type="project" value="UniProtKB-UniRule"/>
</dbReference>
<comment type="subunit">
    <text evidence="5">Binds ribosomal protein uS19.</text>
</comment>
<dbReference type="InterPro" id="IPR056792">
    <property type="entry name" value="PRC_RimM"/>
</dbReference>
<dbReference type="GO" id="GO:0005737">
    <property type="term" value="C:cytoplasm"/>
    <property type="evidence" value="ECO:0007669"/>
    <property type="project" value="UniProtKB-SubCell"/>
</dbReference>
<dbReference type="InterPro" id="IPR036976">
    <property type="entry name" value="RimM_N_sf"/>
</dbReference>
<evidence type="ECO:0000259" key="6">
    <source>
        <dbReference type="Pfam" id="PF01782"/>
    </source>
</evidence>
<dbReference type="NCBIfam" id="TIGR02273">
    <property type="entry name" value="16S_RimM"/>
    <property type="match status" value="1"/>
</dbReference>
<dbReference type="KEGG" id="sapp:SAC06_04085"/>
<keyword evidence="2 5" id="KW-0690">Ribosome biogenesis</keyword>
<evidence type="ECO:0000256" key="4">
    <source>
        <dbReference type="ARBA" id="ARBA00023186"/>
    </source>
</evidence>
<dbReference type="SUPFAM" id="SSF50346">
    <property type="entry name" value="PRC-barrel domain"/>
    <property type="match status" value="1"/>
</dbReference>
<dbReference type="Pfam" id="PF01782">
    <property type="entry name" value="RimM"/>
    <property type="match status" value="1"/>
</dbReference>
<dbReference type="InterPro" id="IPR011033">
    <property type="entry name" value="PRC_barrel-like_sf"/>
</dbReference>
<dbReference type="GO" id="GO:0005840">
    <property type="term" value="C:ribosome"/>
    <property type="evidence" value="ECO:0007669"/>
    <property type="project" value="InterPro"/>
</dbReference>
<evidence type="ECO:0000313" key="8">
    <source>
        <dbReference type="EMBL" id="XBW08743.1"/>
    </source>
</evidence>
<dbReference type="Pfam" id="PF24986">
    <property type="entry name" value="PRC_RimM"/>
    <property type="match status" value="1"/>
</dbReference>
<reference evidence="8" key="1">
    <citation type="submission" date="2023-11" db="EMBL/GenBank/DDBJ databases">
        <title>Scrofimicrobium hongkongense sp. nov., isolated from a patient with peritonitis.</title>
        <authorList>
            <person name="Lao H.Y."/>
            <person name="Wong A.Y.P."/>
            <person name="Ng T.L."/>
            <person name="Wong R.Y.L."/>
            <person name="Yau M.C.Y."/>
            <person name="Lam J.Y.W."/>
            <person name="Siu G.K.H."/>
        </authorList>
    </citation>
    <scope>NUCLEOTIDE SEQUENCE</scope>
    <source>
        <strain evidence="8">R131</strain>
    </source>
</reference>
<dbReference type="InterPro" id="IPR002676">
    <property type="entry name" value="RimM_N"/>
</dbReference>
<feature type="domain" description="RimM N-terminal" evidence="6">
    <location>
        <begin position="13"/>
        <end position="92"/>
    </location>
</feature>
<evidence type="ECO:0000256" key="3">
    <source>
        <dbReference type="ARBA" id="ARBA00022552"/>
    </source>
</evidence>
<dbReference type="Gene3D" id="2.40.30.60">
    <property type="entry name" value="RimM"/>
    <property type="match status" value="1"/>
</dbReference>
<sequence length="175" mass="19139">MEKETMTQEKLVAGIVGAPRGLRGEVSVILRTDLPEERFEPGTTLTTNRPEWPALTVESLGYHRDRAYLTFAEITTREEAEALKGAELLVDPDLEEEDAWYAHELIGLRVLDSEERELGVVTGLQVGLAQDLLEVKANGQTVLVPLVIELVPEVDPAAGIVRVTPPDGLFPGSTN</sequence>
<dbReference type="InterPro" id="IPR011961">
    <property type="entry name" value="RimM"/>
</dbReference>
<comment type="subcellular location">
    <subcellularLocation>
        <location evidence="5">Cytoplasm</location>
    </subcellularLocation>
</comment>
<proteinExistence type="inferred from homology"/>
<dbReference type="PANTHER" id="PTHR33692:SF1">
    <property type="entry name" value="RIBOSOME MATURATION FACTOR RIMM"/>
    <property type="match status" value="1"/>
</dbReference>
<dbReference type="AlphaFoldDB" id="A0AAU7V9G1"/>
<accession>A0AAU7V9G1</accession>
<dbReference type="GO" id="GO:0006364">
    <property type="term" value="P:rRNA processing"/>
    <property type="evidence" value="ECO:0007669"/>
    <property type="project" value="UniProtKB-UniRule"/>
</dbReference>
<dbReference type="HAMAP" id="MF_00014">
    <property type="entry name" value="Ribosome_mat_RimM"/>
    <property type="match status" value="1"/>
</dbReference>
<evidence type="ECO:0000259" key="7">
    <source>
        <dbReference type="Pfam" id="PF24986"/>
    </source>
</evidence>
<name>A0AAU7V9G1_9ACTO</name>
<comment type="domain">
    <text evidence="5">The PRC barrel domain binds ribosomal protein uS19.</text>
</comment>
<dbReference type="SUPFAM" id="SSF50447">
    <property type="entry name" value="Translation proteins"/>
    <property type="match status" value="1"/>
</dbReference>
<comment type="similarity">
    <text evidence="5">Belongs to the RimM family.</text>
</comment>
<dbReference type="GO" id="GO:0043022">
    <property type="term" value="F:ribosome binding"/>
    <property type="evidence" value="ECO:0007669"/>
    <property type="project" value="InterPro"/>
</dbReference>
<comment type="function">
    <text evidence="5">An accessory protein needed during the final step in the assembly of 30S ribosomal subunit, possibly for assembly of the head region. Essential for efficient processing of 16S rRNA. May be needed both before and after RbfA during the maturation of 16S rRNA. It has affinity for free ribosomal 30S subunits but not for 70S ribosomes.</text>
</comment>
<gene>
    <name evidence="5 8" type="primary">rimM</name>
    <name evidence="8" type="ORF">SAC06_04085</name>
</gene>
<keyword evidence="1 5" id="KW-0963">Cytoplasm</keyword>